<evidence type="ECO:0000313" key="7">
    <source>
        <dbReference type="Proteomes" id="UP000485058"/>
    </source>
</evidence>
<dbReference type="GO" id="GO:0046872">
    <property type="term" value="F:metal ion binding"/>
    <property type="evidence" value="ECO:0007669"/>
    <property type="project" value="UniProtKB-KW"/>
</dbReference>
<gene>
    <name evidence="6" type="ORF">HaLaN_27592</name>
</gene>
<protein>
    <recommendedName>
        <fullName evidence="8">Pseudouridine-5'-phosphate glycosidase</fullName>
    </recommendedName>
</protein>
<dbReference type="InterPro" id="IPR007342">
    <property type="entry name" value="PsuG"/>
</dbReference>
<reference evidence="6 7" key="1">
    <citation type="submission" date="2020-02" db="EMBL/GenBank/DDBJ databases">
        <title>Draft genome sequence of Haematococcus lacustris strain NIES-144.</title>
        <authorList>
            <person name="Morimoto D."/>
            <person name="Nakagawa S."/>
            <person name="Yoshida T."/>
            <person name="Sawayama S."/>
        </authorList>
    </citation>
    <scope>NUCLEOTIDE SEQUENCE [LARGE SCALE GENOMIC DNA]</scope>
    <source>
        <strain evidence="6 7">NIES-144</strain>
    </source>
</reference>
<evidence type="ECO:0000256" key="1">
    <source>
        <dbReference type="ARBA" id="ARBA00022723"/>
    </source>
</evidence>
<organism evidence="6 7">
    <name type="scientific">Haematococcus lacustris</name>
    <name type="common">Green alga</name>
    <name type="synonym">Haematococcus pluvialis</name>
    <dbReference type="NCBI Taxonomy" id="44745"/>
    <lineage>
        <taxon>Eukaryota</taxon>
        <taxon>Viridiplantae</taxon>
        <taxon>Chlorophyta</taxon>
        <taxon>core chlorophytes</taxon>
        <taxon>Chlorophyceae</taxon>
        <taxon>CS clade</taxon>
        <taxon>Chlamydomonadales</taxon>
        <taxon>Haematococcaceae</taxon>
        <taxon>Haematococcus</taxon>
    </lineage>
</organism>
<accession>A0A6A0A8W2</accession>
<feature type="non-terminal residue" evidence="6">
    <location>
        <position position="1"/>
    </location>
</feature>
<evidence type="ECO:0000256" key="2">
    <source>
        <dbReference type="ARBA" id="ARBA00022801"/>
    </source>
</evidence>
<keyword evidence="2" id="KW-0378">Hydrolase</keyword>
<comment type="caution">
    <text evidence="6">The sequence shown here is derived from an EMBL/GenBank/DDBJ whole genome shotgun (WGS) entry which is preliminary data.</text>
</comment>
<evidence type="ECO:0000256" key="4">
    <source>
        <dbReference type="ARBA" id="ARBA00023239"/>
    </source>
</evidence>
<evidence type="ECO:0000256" key="5">
    <source>
        <dbReference type="ARBA" id="ARBA00023295"/>
    </source>
</evidence>
<dbReference type="InterPro" id="IPR022830">
    <property type="entry name" value="Indigdn_synthA-like"/>
</dbReference>
<dbReference type="PANTHER" id="PTHR42909">
    <property type="entry name" value="ZGC:136858"/>
    <property type="match status" value="1"/>
</dbReference>
<feature type="non-terminal residue" evidence="6">
    <location>
        <position position="175"/>
    </location>
</feature>
<keyword evidence="4" id="KW-0456">Lyase</keyword>
<evidence type="ECO:0008006" key="8">
    <source>
        <dbReference type="Google" id="ProtNLM"/>
    </source>
</evidence>
<keyword evidence="1" id="KW-0479">Metal-binding</keyword>
<dbReference type="PANTHER" id="PTHR42909:SF1">
    <property type="entry name" value="CARBOHYDRATE KINASE PFKB DOMAIN-CONTAINING PROTEIN"/>
    <property type="match status" value="1"/>
</dbReference>
<dbReference type="Pfam" id="PF04227">
    <property type="entry name" value="Indigoidine_A"/>
    <property type="match status" value="1"/>
</dbReference>
<proteinExistence type="predicted"/>
<keyword evidence="5" id="KW-0326">Glycosidase</keyword>
<sequence length="175" mass="18160">MLLAAAAGIRVFVTGGIGGVHRGGESSLDISADLTELGRTPVAVVCAGVKSVLDIPRTLEVLETQGVCVAAYQVDEFPAFFTPHSGCKAPCRVDSPAEAARLLHSSMALGLGGGLLLAVPIPLQHAAEGQQVEAAIQQALTEADERHVTGSQITPFLLERIRDLTGGRSLDANIK</sequence>
<keyword evidence="3" id="KW-0464">Manganese</keyword>
<dbReference type="Proteomes" id="UP000485058">
    <property type="component" value="Unassembled WGS sequence"/>
</dbReference>
<name>A0A6A0A8W2_HAELA</name>
<dbReference type="AlphaFoldDB" id="A0A6A0A8W2"/>
<evidence type="ECO:0000313" key="6">
    <source>
        <dbReference type="EMBL" id="GFH29008.1"/>
    </source>
</evidence>
<dbReference type="SUPFAM" id="SSF110581">
    <property type="entry name" value="Indigoidine synthase A-like"/>
    <property type="match status" value="1"/>
</dbReference>
<dbReference type="EMBL" id="BLLF01004137">
    <property type="protein sequence ID" value="GFH29008.1"/>
    <property type="molecule type" value="Genomic_DNA"/>
</dbReference>
<keyword evidence="7" id="KW-1185">Reference proteome</keyword>
<evidence type="ECO:0000256" key="3">
    <source>
        <dbReference type="ARBA" id="ARBA00023211"/>
    </source>
</evidence>
<dbReference type="GO" id="GO:0016798">
    <property type="term" value="F:hydrolase activity, acting on glycosyl bonds"/>
    <property type="evidence" value="ECO:0007669"/>
    <property type="project" value="UniProtKB-KW"/>
</dbReference>
<dbReference type="GO" id="GO:0004730">
    <property type="term" value="F:pseudouridylate synthase activity"/>
    <property type="evidence" value="ECO:0007669"/>
    <property type="project" value="InterPro"/>
</dbReference>
<dbReference type="GO" id="GO:0005737">
    <property type="term" value="C:cytoplasm"/>
    <property type="evidence" value="ECO:0007669"/>
    <property type="project" value="TreeGrafter"/>
</dbReference>
<dbReference type="Gene3D" id="3.40.1790.10">
    <property type="entry name" value="Indigoidine synthase domain"/>
    <property type="match status" value="1"/>
</dbReference>